<evidence type="ECO:0000256" key="4">
    <source>
        <dbReference type="ARBA" id="ARBA00023136"/>
    </source>
</evidence>
<dbReference type="Proteomes" id="UP000694680">
    <property type="component" value="Chromosome 21"/>
</dbReference>
<protein>
    <submittedName>
        <fullName evidence="6">DnaJ homolog subfamily C member 15-like</fullName>
    </submittedName>
</protein>
<reference evidence="6" key="3">
    <citation type="submission" date="2025-09" db="UniProtKB">
        <authorList>
            <consortium name="Ensembl"/>
        </authorList>
    </citation>
    <scope>IDENTIFICATION</scope>
</reference>
<gene>
    <name evidence="6" type="primary">LOC114455419</name>
</gene>
<comment type="subcellular location">
    <subcellularLocation>
        <location evidence="1">Mitochondrion inner membrane</location>
    </subcellularLocation>
</comment>
<reference evidence="6" key="2">
    <citation type="submission" date="2025-08" db="UniProtKB">
        <authorList>
            <consortium name="Ensembl"/>
        </authorList>
    </citation>
    <scope>IDENTIFICATION</scope>
</reference>
<keyword evidence="3" id="KW-0496">Mitochondrion</keyword>
<keyword evidence="5" id="KW-0812">Transmembrane</keyword>
<evidence type="ECO:0000256" key="2">
    <source>
        <dbReference type="ARBA" id="ARBA00022792"/>
    </source>
</evidence>
<accession>A0A8C5HJJ3</accession>
<reference evidence="6" key="1">
    <citation type="submission" date="2020-06" db="EMBL/GenBank/DDBJ databases">
        <authorList>
            <consortium name="Wellcome Sanger Institute Data Sharing"/>
        </authorList>
    </citation>
    <scope>NUCLEOTIDE SEQUENCE [LARGE SCALE GENOMIC DNA]</scope>
</reference>
<dbReference type="InterPro" id="IPR036869">
    <property type="entry name" value="J_dom_sf"/>
</dbReference>
<evidence type="ECO:0000256" key="1">
    <source>
        <dbReference type="ARBA" id="ARBA00004273"/>
    </source>
</evidence>
<keyword evidence="4 5" id="KW-0472">Membrane</keyword>
<dbReference type="AlphaFoldDB" id="A0A8C5HJJ3"/>
<dbReference type="PANTHER" id="PTHR12763:SF7">
    <property type="entry name" value="DNAJ HOMOLOG SUBFAMILY C MEMBER 15"/>
    <property type="match status" value="1"/>
</dbReference>
<keyword evidence="7" id="KW-1185">Reference proteome</keyword>
<keyword evidence="5" id="KW-1133">Transmembrane helix</keyword>
<evidence type="ECO:0000256" key="5">
    <source>
        <dbReference type="SAM" id="Phobius"/>
    </source>
</evidence>
<dbReference type="GO" id="GO:0030150">
    <property type="term" value="P:protein import into mitochondrial matrix"/>
    <property type="evidence" value="ECO:0007669"/>
    <property type="project" value="TreeGrafter"/>
</dbReference>
<dbReference type="Gene3D" id="1.10.287.110">
    <property type="entry name" value="DnaJ domain"/>
    <property type="match status" value="1"/>
</dbReference>
<feature type="transmembrane region" description="Helical" evidence="5">
    <location>
        <begin position="46"/>
        <end position="64"/>
    </location>
</feature>
<dbReference type="SUPFAM" id="SSF46565">
    <property type="entry name" value="Chaperone J-domain"/>
    <property type="match status" value="1"/>
</dbReference>
<name>A0A8C5HJJ3_GOUWI</name>
<evidence type="ECO:0000313" key="6">
    <source>
        <dbReference type="Ensembl" id="ENSGWIP00000045667.1"/>
    </source>
</evidence>
<organism evidence="6 7">
    <name type="scientific">Gouania willdenowi</name>
    <name type="common">Blunt-snouted clingfish</name>
    <name type="synonym">Lepadogaster willdenowi</name>
    <dbReference type="NCBI Taxonomy" id="441366"/>
    <lineage>
        <taxon>Eukaryota</taxon>
        <taxon>Metazoa</taxon>
        <taxon>Chordata</taxon>
        <taxon>Craniata</taxon>
        <taxon>Vertebrata</taxon>
        <taxon>Euteleostomi</taxon>
        <taxon>Actinopterygii</taxon>
        <taxon>Neopterygii</taxon>
        <taxon>Teleostei</taxon>
        <taxon>Neoteleostei</taxon>
        <taxon>Acanthomorphata</taxon>
        <taxon>Ovalentaria</taxon>
        <taxon>Blenniimorphae</taxon>
        <taxon>Blenniiformes</taxon>
        <taxon>Gobiesocoidei</taxon>
        <taxon>Gobiesocidae</taxon>
        <taxon>Gobiesocinae</taxon>
        <taxon>Gouania</taxon>
    </lineage>
</organism>
<dbReference type="PANTHER" id="PTHR12763">
    <property type="match status" value="1"/>
</dbReference>
<sequence length="166" mass="18259">MTSHENMAHTVRVGMDGGELMRYAEYSPKTRVNGDANIDKQLGKTLITAGLGVAALAFAGRFLFQRWKVLEPVFSVSFKKLSTSAYPGYYKGGFENTMSKREAGLILGISPTSSKSKISEAHRRIMMFNHTDNGAVRNSEDPSLPLPPRCSLALPPNFPKPLPQRS</sequence>
<keyword evidence="2" id="KW-0999">Mitochondrion inner membrane</keyword>
<proteinExistence type="predicted"/>
<dbReference type="GO" id="GO:0001671">
    <property type="term" value="F:ATPase activator activity"/>
    <property type="evidence" value="ECO:0007669"/>
    <property type="project" value="TreeGrafter"/>
</dbReference>
<dbReference type="Ensembl" id="ENSGWIT00000049452.1">
    <property type="protein sequence ID" value="ENSGWIP00000045667.1"/>
    <property type="gene ID" value="ENSGWIG00000022600.1"/>
</dbReference>
<evidence type="ECO:0000256" key="3">
    <source>
        <dbReference type="ARBA" id="ARBA00023128"/>
    </source>
</evidence>
<evidence type="ECO:0000313" key="7">
    <source>
        <dbReference type="Proteomes" id="UP000694680"/>
    </source>
</evidence>
<dbReference type="GO" id="GO:0001405">
    <property type="term" value="C:PAM complex, Tim23 associated import motor"/>
    <property type="evidence" value="ECO:0007669"/>
    <property type="project" value="TreeGrafter"/>
</dbReference>